<keyword evidence="1 5" id="KW-0723">Serine/threonine-protein kinase</keyword>
<evidence type="ECO:0000256" key="3">
    <source>
        <dbReference type="ARBA" id="ARBA00022741"/>
    </source>
</evidence>
<dbReference type="GO" id="GO:0043531">
    <property type="term" value="F:ADP binding"/>
    <property type="evidence" value="ECO:0007669"/>
    <property type="project" value="UniProtKB-UniRule"/>
</dbReference>
<comment type="caution">
    <text evidence="6">The sequence shown here is derived from an EMBL/GenBank/DDBJ whole genome shotgun (WGS) entry which is preliminary data.</text>
</comment>
<comment type="similarity">
    <text evidence="5">Belongs to the pyruvate, phosphate/water dikinase regulatory protein family. PDRP subfamily.</text>
</comment>
<evidence type="ECO:0000313" key="6">
    <source>
        <dbReference type="EMBL" id="MBS8261718.1"/>
    </source>
</evidence>
<dbReference type="InterPro" id="IPR026565">
    <property type="entry name" value="PPDK_reg"/>
</dbReference>
<reference evidence="6" key="2">
    <citation type="journal article" date="2021" name="Microorganisms">
        <title>Bacterial Dimethylsulfoniopropionate Biosynthesis in the East China Sea.</title>
        <authorList>
            <person name="Liu J."/>
            <person name="Zhang Y."/>
            <person name="Liu J."/>
            <person name="Zhong H."/>
            <person name="Williams B.T."/>
            <person name="Zheng Y."/>
            <person name="Curson A.R.J."/>
            <person name="Sun C."/>
            <person name="Sun H."/>
            <person name="Song D."/>
            <person name="Wagner Mackenzie B."/>
            <person name="Bermejo Martinez A."/>
            <person name="Todd J.D."/>
            <person name="Zhang X.H."/>
        </authorList>
    </citation>
    <scope>NUCLEOTIDE SEQUENCE</scope>
    <source>
        <strain evidence="6">AESS21</strain>
    </source>
</reference>
<proteinExistence type="inferred from homology"/>
<accession>A0A944CF62</accession>
<dbReference type="PANTHER" id="PTHR31756">
    <property type="entry name" value="PYRUVATE, PHOSPHATE DIKINASE REGULATORY PROTEIN 1, CHLOROPLASTIC"/>
    <property type="match status" value="1"/>
</dbReference>
<evidence type="ECO:0000256" key="5">
    <source>
        <dbReference type="HAMAP-Rule" id="MF_00921"/>
    </source>
</evidence>
<protein>
    <recommendedName>
        <fullName evidence="5">Putative pyruvate, phosphate dikinase regulatory protein</fullName>
        <shortName evidence="5">PPDK regulatory protein</shortName>
        <ecNumber evidence="5">2.7.11.32</ecNumber>
        <ecNumber evidence="5">2.7.4.27</ecNumber>
    </recommendedName>
</protein>
<dbReference type="NCBIfam" id="NF003742">
    <property type="entry name" value="PRK05339.1"/>
    <property type="match status" value="1"/>
</dbReference>
<dbReference type="GO" id="GO:0016776">
    <property type="term" value="F:phosphotransferase activity, phosphate group as acceptor"/>
    <property type="evidence" value="ECO:0007669"/>
    <property type="project" value="UniProtKB-UniRule"/>
</dbReference>
<dbReference type="HAMAP" id="MF_00921">
    <property type="entry name" value="PDRP"/>
    <property type="match status" value="1"/>
</dbReference>
<keyword evidence="4 5" id="KW-0418">Kinase</keyword>
<keyword evidence="3 5" id="KW-0547">Nucleotide-binding</keyword>
<evidence type="ECO:0000256" key="4">
    <source>
        <dbReference type="ARBA" id="ARBA00022777"/>
    </source>
</evidence>
<dbReference type="GO" id="GO:0005524">
    <property type="term" value="F:ATP binding"/>
    <property type="evidence" value="ECO:0007669"/>
    <property type="project" value="InterPro"/>
</dbReference>
<sequence>MVRRPFRRESFENQVLFIKTGQRAQIRAGTGKRANFPGYSTGGGDDCVNKSRNYFHLHLVSDSTGETLMTVARAATVQYEDVQEIEHVYPLVRTQKQLDRVVSEIQAAPGIVLYTLVDKDISARLERTCRELGIPFVNILDPVFAVFQSYLNVTQTHRIGGQHELDAEYFKRIDALNYTMMHDDGQIWEDLEAADIVLVGISRTSKTPTCIYLANRGIKAANVPLVPDIPLPSQLLELKKPLVVGLIASAERIQQIRRNRVLSLQSENYNDTYVDRKEIAREINLTRRLCSDNEWPLIDVTRRSIEETAAEIMALYRAAKTKQVDDQEV</sequence>
<dbReference type="GO" id="GO:0004674">
    <property type="term" value="F:protein serine/threonine kinase activity"/>
    <property type="evidence" value="ECO:0007669"/>
    <property type="project" value="UniProtKB-UniRule"/>
</dbReference>
<dbReference type="EC" id="2.7.4.27" evidence="5"/>
<comment type="catalytic activity">
    <reaction evidence="5">
        <text>N(tele)-phospho-L-histidyl/L-threonyl-[pyruvate, phosphate dikinase] + ADP = N(tele)-phospho-L-histidyl/O-phospho-L-threonyl-[pyruvate, phosphate dikinase] + AMP + H(+)</text>
        <dbReference type="Rhea" id="RHEA:43692"/>
        <dbReference type="Rhea" id="RHEA-COMP:10650"/>
        <dbReference type="Rhea" id="RHEA-COMP:10651"/>
        <dbReference type="ChEBI" id="CHEBI:15378"/>
        <dbReference type="ChEBI" id="CHEBI:30013"/>
        <dbReference type="ChEBI" id="CHEBI:61977"/>
        <dbReference type="ChEBI" id="CHEBI:83586"/>
        <dbReference type="ChEBI" id="CHEBI:456215"/>
        <dbReference type="ChEBI" id="CHEBI:456216"/>
        <dbReference type="EC" id="2.7.11.32"/>
    </reaction>
</comment>
<dbReference type="AlphaFoldDB" id="A0A944CF62"/>
<gene>
    <name evidence="6" type="ORF">DYI23_15935</name>
</gene>
<evidence type="ECO:0000313" key="7">
    <source>
        <dbReference type="Proteomes" id="UP000705379"/>
    </source>
</evidence>
<dbReference type="EMBL" id="QTKU01000004">
    <property type="protein sequence ID" value="MBS8261718.1"/>
    <property type="molecule type" value="Genomic_DNA"/>
</dbReference>
<dbReference type="Proteomes" id="UP000705379">
    <property type="component" value="Unassembled WGS sequence"/>
</dbReference>
<evidence type="ECO:0000256" key="2">
    <source>
        <dbReference type="ARBA" id="ARBA00022679"/>
    </source>
</evidence>
<feature type="binding site" evidence="5">
    <location>
        <begin position="200"/>
        <end position="207"/>
    </location>
    <ligand>
        <name>ADP</name>
        <dbReference type="ChEBI" id="CHEBI:456216"/>
    </ligand>
</feature>
<reference evidence="6" key="1">
    <citation type="submission" date="2018-08" db="EMBL/GenBank/DDBJ databases">
        <authorList>
            <person name="Jin W."/>
            <person name="Wang H."/>
            <person name="Yang Y."/>
            <person name="Li M."/>
            <person name="Liu J."/>
        </authorList>
    </citation>
    <scope>NUCLEOTIDE SEQUENCE</scope>
    <source>
        <strain evidence="6">AESS21</strain>
    </source>
</reference>
<dbReference type="EC" id="2.7.11.32" evidence="5"/>
<comment type="catalytic activity">
    <reaction evidence="5">
        <text>N(tele)-phospho-L-histidyl/O-phospho-L-threonyl-[pyruvate, phosphate dikinase] + phosphate + H(+) = N(tele)-phospho-L-histidyl/L-threonyl-[pyruvate, phosphate dikinase] + diphosphate</text>
        <dbReference type="Rhea" id="RHEA:43696"/>
        <dbReference type="Rhea" id="RHEA-COMP:10650"/>
        <dbReference type="Rhea" id="RHEA-COMP:10651"/>
        <dbReference type="ChEBI" id="CHEBI:15378"/>
        <dbReference type="ChEBI" id="CHEBI:30013"/>
        <dbReference type="ChEBI" id="CHEBI:33019"/>
        <dbReference type="ChEBI" id="CHEBI:43474"/>
        <dbReference type="ChEBI" id="CHEBI:61977"/>
        <dbReference type="ChEBI" id="CHEBI:83586"/>
        <dbReference type="EC" id="2.7.4.27"/>
    </reaction>
</comment>
<dbReference type="Pfam" id="PF03618">
    <property type="entry name" value="Kinase-PPPase"/>
    <property type="match status" value="1"/>
</dbReference>
<name>A0A944CF62_9HYPH</name>
<comment type="function">
    <text evidence="5">Bifunctional serine/threonine kinase and phosphorylase involved in the regulation of the pyruvate, phosphate dikinase (PPDK) by catalyzing its phosphorylation/dephosphorylation.</text>
</comment>
<dbReference type="PANTHER" id="PTHR31756:SF3">
    <property type="entry name" value="PYRUVATE, PHOSPHATE DIKINASE REGULATORY PROTEIN 1, CHLOROPLASTIC"/>
    <property type="match status" value="1"/>
</dbReference>
<dbReference type="InterPro" id="IPR005177">
    <property type="entry name" value="Kinase-pyrophosphorylase"/>
</dbReference>
<evidence type="ECO:0000256" key="1">
    <source>
        <dbReference type="ARBA" id="ARBA00022527"/>
    </source>
</evidence>
<keyword evidence="2 5" id="KW-0808">Transferase</keyword>
<organism evidence="6 7">
    <name type="scientific">Roseibium polysiphoniae</name>
    <dbReference type="NCBI Taxonomy" id="2571221"/>
    <lineage>
        <taxon>Bacteria</taxon>
        <taxon>Pseudomonadati</taxon>
        <taxon>Pseudomonadota</taxon>
        <taxon>Alphaproteobacteria</taxon>
        <taxon>Hyphomicrobiales</taxon>
        <taxon>Stappiaceae</taxon>
        <taxon>Roseibium</taxon>
    </lineage>
</organism>